<accession>A0A917R3D1</accession>
<comment type="caution">
    <text evidence="1">The sequence shown here is derived from an EMBL/GenBank/DDBJ whole genome shotgun (WGS) entry which is preliminary data.</text>
</comment>
<reference evidence="1" key="1">
    <citation type="journal article" date="2014" name="Int. J. Syst. Evol. Microbiol.">
        <title>Complete genome sequence of Corynebacterium casei LMG S-19264T (=DSM 44701T), isolated from a smear-ripened cheese.</title>
        <authorList>
            <consortium name="US DOE Joint Genome Institute (JGI-PGF)"/>
            <person name="Walter F."/>
            <person name="Albersmeier A."/>
            <person name="Kalinowski J."/>
            <person name="Ruckert C."/>
        </authorList>
    </citation>
    <scope>NUCLEOTIDE SEQUENCE</scope>
    <source>
        <strain evidence="1">JCM 3035</strain>
    </source>
</reference>
<dbReference type="AlphaFoldDB" id="A0A917R3D1"/>
<name>A0A917R3D1_9ACTN</name>
<organism evidence="1 2">
    <name type="scientific">Streptomyces flaveus</name>
    <dbReference type="NCBI Taxonomy" id="66370"/>
    <lineage>
        <taxon>Bacteria</taxon>
        <taxon>Bacillati</taxon>
        <taxon>Actinomycetota</taxon>
        <taxon>Actinomycetes</taxon>
        <taxon>Kitasatosporales</taxon>
        <taxon>Streptomycetaceae</taxon>
        <taxon>Streptomyces</taxon>
        <taxon>Streptomyces aurantiacus group</taxon>
    </lineage>
</organism>
<keyword evidence="2" id="KW-1185">Reference proteome</keyword>
<evidence type="ECO:0000313" key="1">
    <source>
        <dbReference type="EMBL" id="GGK85025.1"/>
    </source>
</evidence>
<gene>
    <name evidence="1" type="ORF">GCM10010094_52810</name>
</gene>
<protein>
    <submittedName>
        <fullName evidence="1">Uncharacterized protein</fullName>
    </submittedName>
</protein>
<evidence type="ECO:0000313" key="2">
    <source>
        <dbReference type="Proteomes" id="UP000637788"/>
    </source>
</evidence>
<proteinExistence type="predicted"/>
<reference evidence="1" key="2">
    <citation type="submission" date="2020-09" db="EMBL/GenBank/DDBJ databases">
        <authorList>
            <person name="Sun Q."/>
            <person name="Ohkuma M."/>
        </authorList>
    </citation>
    <scope>NUCLEOTIDE SEQUENCE</scope>
    <source>
        <strain evidence="1">JCM 3035</strain>
    </source>
</reference>
<dbReference type="Proteomes" id="UP000637788">
    <property type="component" value="Unassembled WGS sequence"/>
</dbReference>
<sequence length="66" mass="6958">MHALLVSPVDTVDHPAVRHLTTAVDTALSGSVVIGAFLRLESARHVDPVGPTVGDDALREGTACWR</sequence>
<dbReference type="EMBL" id="BMPQ01000014">
    <property type="protein sequence ID" value="GGK85025.1"/>
    <property type="molecule type" value="Genomic_DNA"/>
</dbReference>